<reference evidence="3 4" key="1">
    <citation type="journal article" date="2015" name="Genome Biol. Evol.">
        <title>Phylogenomic analyses indicate that early fungi evolved digesting cell walls of algal ancestors of land plants.</title>
        <authorList>
            <person name="Chang Y."/>
            <person name="Wang S."/>
            <person name="Sekimoto S."/>
            <person name="Aerts A.L."/>
            <person name="Choi C."/>
            <person name="Clum A."/>
            <person name="LaButti K.M."/>
            <person name="Lindquist E.A."/>
            <person name="Yee Ngan C."/>
            <person name="Ohm R.A."/>
            <person name="Salamov A.A."/>
            <person name="Grigoriev I.V."/>
            <person name="Spatafora J.W."/>
            <person name="Berbee M.L."/>
        </authorList>
    </citation>
    <scope>NUCLEOTIDE SEQUENCE [LARGE SCALE GENOMIC DNA]</scope>
    <source>
        <strain evidence="3 4">NRRL 28638</strain>
    </source>
</reference>
<evidence type="ECO:0000313" key="3">
    <source>
        <dbReference type="EMBL" id="KXN70725.1"/>
    </source>
</evidence>
<feature type="region of interest" description="Disordered" evidence="1">
    <location>
        <begin position="464"/>
        <end position="486"/>
    </location>
</feature>
<evidence type="ECO:0000313" key="4">
    <source>
        <dbReference type="Proteomes" id="UP000070444"/>
    </source>
</evidence>
<sequence length="486" mass="55701">MDYGVDSVTIKDNKLYMIYENEDNIYRVVVIDLKNGPISDIFSSGKIYKLGNFFDGFKLKFINNSEILPEDANKLWIKAMPNEIVFDIDRSFSDWVGYIDLNDMSLKTDTSIIKFPATDKFPLFGYTMNTITNEHGSAIYITGGVVQSKVYNTFMGSNSFFKYNHTTKEWVDMASNYTGILDPIYHHKSLVLDNRYLVLLGGQIPKNPTINSNLFDYNSTYFIFKSMYNLTIFDTLTNSWENTAISADIWDNEKRNLGLAKFCAVSYNNKVYVIGGFILKDGVEMGELNLFLGTLDYKTKTWSWNPMFNEDGSKFIYSIVTGDMLVYNEQIIIPHFMWPNGTLYGFVYDLPSQKMATTFRLSDSTDSNIFDAEKSKAQEKPSALPTYEIALISLCCIALLAIIIFVYYRKFKRNKPGTLKNDVKSNARMQAVWSNLDNPDMDRVIIGDKKKGFHINTGTSASQNFNDLNNRDNRLKSNTNIEFENQ</sequence>
<evidence type="ECO:0000256" key="1">
    <source>
        <dbReference type="SAM" id="MobiDB-lite"/>
    </source>
</evidence>
<dbReference type="AlphaFoldDB" id="A0A137P6V4"/>
<name>A0A137P6V4_CONC2</name>
<feature type="compositionally biased region" description="Polar residues" evidence="1">
    <location>
        <begin position="476"/>
        <end position="486"/>
    </location>
</feature>
<keyword evidence="4" id="KW-1185">Reference proteome</keyword>
<gene>
    <name evidence="3" type="ORF">CONCODRAFT_6655</name>
</gene>
<keyword evidence="2" id="KW-1133">Transmembrane helix</keyword>
<dbReference type="SUPFAM" id="SSF117281">
    <property type="entry name" value="Kelch motif"/>
    <property type="match status" value="1"/>
</dbReference>
<proteinExistence type="predicted"/>
<dbReference type="EMBL" id="KQ964494">
    <property type="protein sequence ID" value="KXN70725.1"/>
    <property type="molecule type" value="Genomic_DNA"/>
</dbReference>
<dbReference type="OrthoDB" id="432528at2759"/>
<feature type="transmembrane region" description="Helical" evidence="2">
    <location>
        <begin position="389"/>
        <end position="408"/>
    </location>
</feature>
<keyword evidence="2" id="KW-0812">Transmembrane</keyword>
<protein>
    <recommendedName>
        <fullName evidence="5">Galactose oxidase</fullName>
    </recommendedName>
</protein>
<dbReference type="Proteomes" id="UP000070444">
    <property type="component" value="Unassembled WGS sequence"/>
</dbReference>
<keyword evidence="2" id="KW-0472">Membrane</keyword>
<accession>A0A137P6V4</accession>
<organism evidence="3 4">
    <name type="scientific">Conidiobolus coronatus (strain ATCC 28846 / CBS 209.66 / NRRL 28638)</name>
    <name type="common">Delacroixia coronata</name>
    <dbReference type="NCBI Taxonomy" id="796925"/>
    <lineage>
        <taxon>Eukaryota</taxon>
        <taxon>Fungi</taxon>
        <taxon>Fungi incertae sedis</taxon>
        <taxon>Zoopagomycota</taxon>
        <taxon>Entomophthoromycotina</taxon>
        <taxon>Entomophthoromycetes</taxon>
        <taxon>Entomophthorales</taxon>
        <taxon>Ancylistaceae</taxon>
        <taxon>Conidiobolus</taxon>
    </lineage>
</organism>
<evidence type="ECO:0000256" key="2">
    <source>
        <dbReference type="SAM" id="Phobius"/>
    </source>
</evidence>
<evidence type="ECO:0008006" key="5">
    <source>
        <dbReference type="Google" id="ProtNLM"/>
    </source>
</evidence>
<dbReference type="Gene3D" id="2.120.10.80">
    <property type="entry name" value="Kelch-type beta propeller"/>
    <property type="match status" value="1"/>
</dbReference>
<dbReference type="InterPro" id="IPR015915">
    <property type="entry name" value="Kelch-typ_b-propeller"/>
</dbReference>